<dbReference type="EMBL" id="BNCH01000013">
    <property type="protein sequence ID" value="GHF09476.1"/>
    <property type="molecule type" value="Genomic_DNA"/>
</dbReference>
<proteinExistence type="predicted"/>
<evidence type="ECO:0000313" key="1">
    <source>
        <dbReference type="EMBL" id="GHF09476.1"/>
    </source>
</evidence>
<protein>
    <submittedName>
        <fullName evidence="1">Uncharacterized protein</fullName>
    </submittedName>
</protein>
<dbReference type="Proteomes" id="UP000609802">
    <property type="component" value="Unassembled WGS sequence"/>
</dbReference>
<accession>A0ABQ3JDJ8</accession>
<comment type="caution">
    <text evidence="1">The sequence shown here is derived from an EMBL/GenBank/DDBJ whole genome shotgun (WGS) entry which is preliminary data.</text>
</comment>
<organism evidence="1 2">
    <name type="scientific">Aliiroseovarius zhejiangensis</name>
    <dbReference type="NCBI Taxonomy" id="1632025"/>
    <lineage>
        <taxon>Bacteria</taxon>
        <taxon>Pseudomonadati</taxon>
        <taxon>Pseudomonadota</taxon>
        <taxon>Alphaproteobacteria</taxon>
        <taxon>Rhodobacterales</taxon>
        <taxon>Paracoccaceae</taxon>
        <taxon>Aliiroseovarius</taxon>
    </lineage>
</organism>
<reference evidence="2" key="1">
    <citation type="journal article" date="2019" name="Int. J. Syst. Evol. Microbiol.">
        <title>The Global Catalogue of Microorganisms (GCM) 10K type strain sequencing project: providing services to taxonomists for standard genome sequencing and annotation.</title>
        <authorList>
            <consortium name="The Broad Institute Genomics Platform"/>
            <consortium name="The Broad Institute Genome Sequencing Center for Infectious Disease"/>
            <person name="Wu L."/>
            <person name="Ma J."/>
        </authorList>
    </citation>
    <scope>NUCLEOTIDE SEQUENCE [LARGE SCALE GENOMIC DNA]</scope>
    <source>
        <strain evidence="2">KCTC 42443</strain>
    </source>
</reference>
<gene>
    <name evidence="1" type="ORF">GCM10016455_32900</name>
</gene>
<sequence>MQMNGSNDMLVEMEKRLRATQAEIFERYVPDRIARRIVERLLSSATIRPMMELELNGCTSSESARILMAEELISISTFRSRAKGFFGQECEGIELSSLGISTLFEVQEGLEGNPWMSFIQGAIIGYACIDYGSGICGTRSRIESSLDHPDPDVFERFVFLRTGQYQFQCNRFSKTRVDSEERASTAGWWSVVDDVKRGGDILDFSIS</sequence>
<dbReference type="RefSeq" id="WP_191287643.1">
    <property type="nucleotide sequence ID" value="NZ_BNCH01000013.1"/>
</dbReference>
<evidence type="ECO:0000313" key="2">
    <source>
        <dbReference type="Proteomes" id="UP000609802"/>
    </source>
</evidence>
<name>A0ABQ3JDJ8_9RHOB</name>
<keyword evidence="2" id="KW-1185">Reference proteome</keyword>